<accession>A0A917FJK9</accession>
<keyword evidence="2" id="KW-1185">Reference proteome</keyword>
<dbReference type="AlphaFoldDB" id="A0A917FJK9"/>
<evidence type="ECO:0000313" key="2">
    <source>
        <dbReference type="Proteomes" id="UP000644756"/>
    </source>
</evidence>
<evidence type="ECO:0000313" key="1">
    <source>
        <dbReference type="EMBL" id="GGF89119.1"/>
    </source>
</evidence>
<name>A0A917FJK9_9BACL</name>
<organism evidence="1 2">
    <name type="scientific">Paenibacillus abyssi</name>
    <dbReference type="NCBI Taxonomy" id="1340531"/>
    <lineage>
        <taxon>Bacteria</taxon>
        <taxon>Bacillati</taxon>
        <taxon>Bacillota</taxon>
        <taxon>Bacilli</taxon>
        <taxon>Bacillales</taxon>
        <taxon>Paenibacillaceae</taxon>
        <taxon>Paenibacillus</taxon>
    </lineage>
</organism>
<gene>
    <name evidence="1" type="ORF">GCM10010916_03030</name>
</gene>
<reference evidence="1" key="1">
    <citation type="journal article" date="2014" name="Int. J. Syst. Evol. Microbiol.">
        <title>Complete genome sequence of Corynebacterium casei LMG S-19264T (=DSM 44701T), isolated from a smear-ripened cheese.</title>
        <authorList>
            <consortium name="US DOE Joint Genome Institute (JGI-PGF)"/>
            <person name="Walter F."/>
            <person name="Albersmeier A."/>
            <person name="Kalinowski J."/>
            <person name="Ruckert C."/>
        </authorList>
    </citation>
    <scope>NUCLEOTIDE SEQUENCE</scope>
    <source>
        <strain evidence="1">CGMCC 1.12987</strain>
    </source>
</reference>
<reference evidence="1" key="2">
    <citation type="submission" date="2020-09" db="EMBL/GenBank/DDBJ databases">
        <authorList>
            <person name="Sun Q."/>
            <person name="Zhou Y."/>
        </authorList>
    </citation>
    <scope>NUCLEOTIDE SEQUENCE</scope>
    <source>
        <strain evidence="1">CGMCC 1.12987</strain>
    </source>
</reference>
<comment type="caution">
    <text evidence="1">The sequence shown here is derived from an EMBL/GenBank/DDBJ whole genome shotgun (WGS) entry which is preliminary data.</text>
</comment>
<protein>
    <submittedName>
        <fullName evidence="1">Uncharacterized protein</fullName>
    </submittedName>
</protein>
<dbReference type="EMBL" id="BMGR01000001">
    <property type="protein sequence ID" value="GGF89119.1"/>
    <property type="molecule type" value="Genomic_DNA"/>
</dbReference>
<sequence length="153" mass="17188">MYRNFAVQQPLEKFVAQLDGVQSAKPVIDGRTVRVELQLKQGADLRDIYEKIATEGTPMLGGRELQLELKKSSNEKLDQLWSSMLFKVAEAMETRQYSKIPAAMQQLEQANEGLTVHTEMDDTNVYITMSDGKASKYIVLPRIPGTLGVWPNA</sequence>
<dbReference type="Proteomes" id="UP000644756">
    <property type="component" value="Unassembled WGS sequence"/>
</dbReference>
<proteinExistence type="predicted"/>